<sequence length="573" mass="65086">MSTPDQLKGDSARRQLAESQAYVEKRGLELVESMADLGISAFRGRNREEGRLRWFLEKLEEGEIEAGSFLVIESMDRLSRQNVPAVAQLFFDIIDKGVTIVTLDDRQEYSKESLVVQGYQLHVALGAMSRAHEESRRKSQMIAAVWAEKKKKARDMTVATRRIPAWLRVNDQGAIEPIPERAALVRRVFELSAGGFGSYSIARLINEEQIPTWGPKRKSGAPPVWRESYIKKIIFGRTVLGEYQPHLIKDGLYSQRDRVADGEPIKGYYPAIVDEELYARAHVAIASRRNNGAGRKGRTYSNLFTGLLRCGHCGGGYRYINKGEGSKGGQYLHCSVASAKGKCHARAFQYGYFEQALLNLFLALDVDRVLQRTPRNQRLRKLRNRRDALAEEISNLKQSITNLQSVIEQAGSELDSSFVSRATALSLEVATKNSEMEAVQKEISSMQRVDPAEHRKRVSELLAEIGKAAHQEQTEVYRRALAAELRRSIRIIVISMPTHVAHELQCDYADWKKRFGVRSTVGLERLIHRVGYRVKIHHNDDQVEEVDMLTDESIRLKWSRKFKDLRIINALPE</sequence>
<evidence type="ECO:0000256" key="3">
    <source>
        <dbReference type="SAM" id="Coils"/>
    </source>
</evidence>
<dbReference type="Pfam" id="PF13408">
    <property type="entry name" value="Zn_ribbon_recom"/>
    <property type="match status" value="1"/>
</dbReference>
<comment type="caution">
    <text evidence="5">The sequence shown here is derived from an EMBL/GenBank/DDBJ whole genome shotgun (WGS) entry which is preliminary data.</text>
</comment>
<gene>
    <name evidence="5" type="ORF">M0G41_07510</name>
</gene>
<dbReference type="Gene3D" id="3.40.50.1390">
    <property type="entry name" value="Resolvase, N-terminal catalytic domain"/>
    <property type="match status" value="1"/>
</dbReference>
<dbReference type="PANTHER" id="PTHR30461:SF2">
    <property type="entry name" value="SERINE RECOMBINASE PINE-RELATED"/>
    <property type="match status" value="1"/>
</dbReference>
<keyword evidence="1" id="KW-0238">DNA-binding</keyword>
<organism evidence="5 6">
    <name type="scientific">Pseudomarimonas salicorniae</name>
    <dbReference type="NCBI Taxonomy" id="2933270"/>
    <lineage>
        <taxon>Bacteria</taxon>
        <taxon>Pseudomonadati</taxon>
        <taxon>Pseudomonadota</taxon>
        <taxon>Gammaproteobacteria</taxon>
        <taxon>Lysobacterales</taxon>
        <taxon>Lysobacteraceae</taxon>
        <taxon>Pseudomarimonas</taxon>
    </lineage>
</organism>
<keyword evidence="2" id="KW-0233">DNA recombination</keyword>
<accession>A0ABT0GG52</accession>
<dbReference type="InterPro" id="IPR038109">
    <property type="entry name" value="DNA_bind_recomb_sf"/>
</dbReference>
<evidence type="ECO:0000313" key="6">
    <source>
        <dbReference type="Proteomes" id="UP001431449"/>
    </source>
</evidence>
<dbReference type="Pfam" id="PF07508">
    <property type="entry name" value="Recombinase"/>
    <property type="match status" value="1"/>
</dbReference>
<dbReference type="Proteomes" id="UP001431449">
    <property type="component" value="Unassembled WGS sequence"/>
</dbReference>
<dbReference type="InterPro" id="IPR050639">
    <property type="entry name" value="SSR_resolvase"/>
</dbReference>
<dbReference type="CDD" id="cd00338">
    <property type="entry name" value="Ser_Recombinase"/>
    <property type="match status" value="1"/>
</dbReference>
<dbReference type="Pfam" id="PF00239">
    <property type="entry name" value="Resolvase"/>
    <property type="match status" value="1"/>
</dbReference>
<evidence type="ECO:0000259" key="4">
    <source>
        <dbReference type="PROSITE" id="PS51737"/>
    </source>
</evidence>
<feature type="domain" description="Recombinase" evidence="4">
    <location>
        <begin position="164"/>
        <end position="292"/>
    </location>
</feature>
<dbReference type="InterPro" id="IPR025827">
    <property type="entry name" value="Zn_ribbon_recom_dom"/>
</dbReference>
<proteinExistence type="predicted"/>
<evidence type="ECO:0000313" key="5">
    <source>
        <dbReference type="EMBL" id="MCK7593512.1"/>
    </source>
</evidence>
<dbReference type="InterPro" id="IPR011109">
    <property type="entry name" value="DNA_bind_recombinase_dom"/>
</dbReference>
<dbReference type="EMBL" id="JALNMH010000005">
    <property type="protein sequence ID" value="MCK7593512.1"/>
    <property type="molecule type" value="Genomic_DNA"/>
</dbReference>
<dbReference type="Gene3D" id="3.90.1750.20">
    <property type="entry name" value="Putative Large Serine Recombinase, Chain B, Domain 2"/>
    <property type="match status" value="1"/>
</dbReference>
<dbReference type="PANTHER" id="PTHR30461">
    <property type="entry name" value="DNA-INVERTASE FROM LAMBDOID PROPHAGE"/>
    <property type="match status" value="1"/>
</dbReference>
<dbReference type="SMART" id="SM00857">
    <property type="entry name" value="Resolvase"/>
    <property type="match status" value="1"/>
</dbReference>
<evidence type="ECO:0000256" key="1">
    <source>
        <dbReference type="ARBA" id="ARBA00023125"/>
    </source>
</evidence>
<dbReference type="SUPFAM" id="SSF53041">
    <property type="entry name" value="Resolvase-like"/>
    <property type="match status" value="1"/>
</dbReference>
<feature type="coiled-coil region" evidence="3">
    <location>
        <begin position="379"/>
        <end position="413"/>
    </location>
</feature>
<dbReference type="PROSITE" id="PS51737">
    <property type="entry name" value="RECOMBINASE_DNA_BIND"/>
    <property type="match status" value="1"/>
</dbReference>
<dbReference type="InterPro" id="IPR006119">
    <property type="entry name" value="Resolv_N"/>
</dbReference>
<name>A0ABT0GG52_9GAMM</name>
<reference evidence="5" key="1">
    <citation type="submission" date="2022-04" db="EMBL/GenBank/DDBJ databases">
        <title>Lysobacter sp. CAU 1642 isolated from sea sand.</title>
        <authorList>
            <person name="Kim W."/>
        </authorList>
    </citation>
    <scope>NUCLEOTIDE SEQUENCE</scope>
    <source>
        <strain evidence="5">CAU 1642</strain>
    </source>
</reference>
<keyword evidence="6" id="KW-1185">Reference proteome</keyword>
<protein>
    <submittedName>
        <fullName evidence="5">Recombinase family protein</fullName>
    </submittedName>
</protein>
<evidence type="ECO:0000256" key="2">
    <source>
        <dbReference type="ARBA" id="ARBA00023172"/>
    </source>
</evidence>
<dbReference type="InterPro" id="IPR036162">
    <property type="entry name" value="Resolvase-like_N_sf"/>
</dbReference>
<keyword evidence="3" id="KW-0175">Coiled coil</keyword>